<protein>
    <submittedName>
        <fullName evidence="1">Uncharacterized protein</fullName>
    </submittedName>
</protein>
<reference evidence="1 2" key="1">
    <citation type="journal article" date="2022" name="ISME Commun">
        <title>Vulcanimicrobium alpinus gen. nov. sp. nov., the first cultivated representative of the candidate phylum 'Eremiobacterota', is a metabolically versatile aerobic anoxygenic phototroph.</title>
        <authorList>
            <person name="Yabe S."/>
            <person name="Muto K."/>
            <person name="Abe K."/>
            <person name="Yokota A."/>
            <person name="Staudigel H."/>
            <person name="Tebo B.M."/>
        </authorList>
    </citation>
    <scope>NUCLEOTIDE SEQUENCE [LARGE SCALE GENOMIC DNA]</scope>
    <source>
        <strain evidence="1 2">WC8-2</strain>
    </source>
</reference>
<gene>
    <name evidence="1" type="ORF">WPS_14620</name>
</gene>
<name>A0AAN1XX38_UNVUL</name>
<accession>A0AAN1XX38</accession>
<keyword evidence="2" id="KW-1185">Reference proteome</keyword>
<dbReference type="EMBL" id="AP025523">
    <property type="protein sequence ID" value="BDE06186.1"/>
    <property type="molecule type" value="Genomic_DNA"/>
</dbReference>
<dbReference type="KEGG" id="vab:WPS_14620"/>
<evidence type="ECO:0000313" key="2">
    <source>
        <dbReference type="Proteomes" id="UP001317532"/>
    </source>
</evidence>
<organism evidence="1 2">
    <name type="scientific">Vulcanimicrobium alpinum</name>
    <dbReference type="NCBI Taxonomy" id="3016050"/>
    <lineage>
        <taxon>Bacteria</taxon>
        <taxon>Bacillati</taxon>
        <taxon>Vulcanimicrobiota</taxon>
        <taxon>Vulcanimicrobiia</taxon>
        <taxon>Vulcanimicrobiales</taxon>
        <taxon>Vulcanimicrobiaceae</taxon>
        <taxon>Vulcanimicrobium</taxon>
    </lineage>
</organism>
<sequence length="311" mass="32065">MTTTVSADSAKQALLAHLIDDASMFPPSELPIGAAVRAHLRHRESAYAWIGGNLVVPASRLDAFVAAMQPGETVRLSVTLDAAQRAKGDTVRADLDRIARSGVDVGSVAALEIRFRGALEAEALSGAAAAVAAAFPLQPATLYVELPYVGGWAVPPDAALAVLAGLRSNSPGSVTVAAKVRCGGSPETTPSVDDLAAFVVAAQAQGVPWKATAGLHHPVRGAHGGTTMHGFLNLFIAGVAHHAGFLDAARVADAIGEEDPRGFLVDPMHVGWRDVRVDAEAVAAARAHCTAFGSCSFDEPVNGLRELGLLL</sequence>
<dbReference type="Proteomes" id="UP001317532">
    <property type="component" value="Chromosome"/>
</dbReference>
<dbReference type="RefSeq" id="WP_317997165.1">
    <property type="nucleotide sequence ID" value="NZ_AP025523.1"/>
</dbReference>
<proteinExistence type="predicted"/>
<evidence type="ECO:0000313" key="1">
    <source>
        <dbReference type="EMBL" id="BDE06186.1"/>
    </source>
</evidence>
<dbReference type="AlphaFoldDB" id="A0AAN1XX38"/>